<accession>A0A9N9A5P4</accession>
<evidence type="ECO:0000256" key="4">
    <source>
        <dbReference type="SAM" id="SignalP"/>
    </source>
</evidence>
<dbReference type="SUPFAM" id="SSF88713">
    <property type="entry name" value="Glycoside hydrolase/deacetylase"/>
    <property type="match status" value="1"/>
</dbReference>
<comment type="caution">
    <text evidence="6">The sequence shown here is derived from an EMBL/GenBank/DDBJ whole genome shotgun (WGS) entry which is preliminary data.</text>
</comment>
<keyword evidence="2" id="KW-0378">Hydrolase</keyword>
<proteinExistence type="predicted"/>
<dbReference type="InterPro" id="IPR011330">
    <property type="entry name" value="Glyco_hydro/deAcase_b/a-brl"/>
</dbReference>
<evidence type="ECO:0000256" key="2">
    <source>
        <dbReference type="ARBA" id="ARBA00022801"/>
    </source>
</evidence>
<dbReference type="Gene3D" id="3.20.20.370">
    <property type="entry name" value="Glycoside hydrolase/deacetylase"/>
    <property type="match status" value="1"/>
</dbReference>
<dbReference type="PANTHER" id="PTHR10587:SF133">
    <property type="entry name" value="CHITIN DEACETYLASE 1-RELATED"/>
    <property type="match status" value="1"/>
</dbReference>
<dbReference type="EMBL" id="CAJVPJ010000373">
    <property type="protein sequence ID" value="CAG8517564.1"/>
    <property type="molecule type" value="Genomic_DNA"/>
</dbReference>
<feature type="chain" id="PRO_5040214577" evidence="4">
    <location>
        <begin position="25"/>
        <end position="353"/>
    </location>
</feature>
<dbReference type="AlphaFoldDB" id="A0A9N9A5P4"/>
<dbReference type="GO" id="GO:0005975">
    <property type="term" value="P:carbohydrate metabolic process"/>
    <property type="evidence" value="ECO:0007669"/>
    <property type="project" value="InterPro"/>
</dbReference>
<keyword evidence="1" id="KW-0479">Metal-binding</keyword>
<reference evidence="6" key="1">
    <citation type="submission" date="2021-06" db="EMBL/GenBank/DDBJ databases">
        <authorList>
            <person name="Kallberg Y."/>
            <person name="Tangrot J."/>
            <person name="Rosling A."/>
        </authorList>
    </citation>
    <scope>NUCLEOTIDE SEQUENCE</scope>
    <source>
        <strain evidence="6">IA702</strain>
    </source>
</reference>
<dbReference type="Pfam" id="PF01522">
    <property type="entry name" value="Polysacc_deac_1"/>
    <property type="match status" value="1"/>
</dbReference>
<dbReference type="GO" id="GO:0016020">
    <property type="term" value="C:membrane"/>
    <property type="evidence" value="ECO:0007669"/>
    <property type="project" value="TreeGrafter"/>
</dbReference>
<feature type="domain" description="NodB homology" evidence="5">
    <location>
        <begin position="91"/>
        <end position="276"/>
    </location>
</feature>
<name>A0A9N9A5P4_9GLOM</name>
<dbReference type="PROSITE" id="PS51677">
    <property type="entry name" value="NODB"/>
    <property type="match status" value="1"/>
</dbReference>
<dbReference type="GO" id="GO:0004099">
    <property type="term" value="F:chitin deacetylase activity"/>
    <property type="evidence" value="ECO:0007669"/>
    <property type="project" value="TreeGrafter"/>
</dbReference>
<dbReference type="GO" id="GO:0046872">
    <property type="term" value="F:metal ion binding"/>
    <property type="evidence" value="ECO:0007669"/>
    <property type="project" value="UniProtKB-KW"/>
</dbReference>
<feature type="transmembrane region" description="Helical" evidence="3">
    <location>
        <begin position="331"/>
        <end position="352"/>
    </location>
</feature>
<sequence>MRKCNIIVVFALTFCVVFDALVDAQLPGDWPPPNEIPSPEPEWLDLVDLSEVTDAPVATSELANCDNDQWCTWQCNGCVGPNDIVNCPETKDWGLTFDDGPSENTPKLLDELDLLDTKVTFFVIGAQVVQFPDILKRAVDSGHEIGLHTWSHPHLTQLTTEQVIAELKWTELAIKAAVGVTPKIMRPPFGDYDDRIRDIAAQLGYKIVLWDLDTQDYLQQDNATFDPTQLSDLFKGWVNLNTTNGHISLNHDLFLPGIIATPESVDNIQAGGFTLKPVAECNGFAPYLESNATVANNNATATDITGNGVSTTDGSVATDLTQSDISAATSIYLVCARLLLLMVLAVCSAMFVL</sequence>
<organism evidence="6 7">
    <name type="scientific">Paraglomus occultum</name>
    <dbReference type="NCBI Taxonomy" id="144539"/>
    <lineage>
        <taxon>Eukaryota</taxon>
        <taxon>Fungi</taxon>
        <taxon>Fungi incertae sedis</taxon>
        <taxon>Mucoromycota</taxon>
        <taxon>Glomeromycotina</taxon>
        <taxon>Glomeromycetes</taxon>
        <taxon>Paraglomerales</taxon>
        <taxon>Paraglomeraceae</taxon>
        <taxon>Paraglomus</taxon>
    </lineage>
</organism>
<keyword evidence="3" id="KW-0812">Transmembrane</keyword>
<feature type="signal peptide" evidence="4">
    <location>
        <begin position="1"/>
        <end position="24"/>
    </location>
</feature>
<dbReference type="Proteomes" id="UP000789572">
    <property type="component" value="Unassembled WGS sequence"/>
</dbReference>
<dbReference type="InterPro" id="IPR050248">
    <property type="entry name" value="Polysacc_deacetylase_ArnD"/>
</dbReference>
<evidence type="ECO:0000313" key="7">
    <source>
        <dbReference type="Proteomes" id="UP000789572"/>
    </source>
</evidence>
<protein>
    <submittedName>
        <fullName evidence="6">9380_t:CDS:1</fullName>
    </submittedName>
</protein>
<evidence type="ECO:0000259" key="5">
    <source>
        <dbReference type="PROSITE" id="PS51677"/>
    </source>
</evidence>
<dbReference type="InterPro" id="IPR002509">
    <property type="entry name" value="NODB_dom"/>
</dbReference>
<evidence type="ECO:0000256" key="3">
    <source>
        <dbReference type="SAM" id="Phobius"/>
    </source>
</evidence>
<keyword evidence="7" id="KW-1185">Reference proteome</keyword>
<dbReference type="PANTHER" id="PTHR10587">
    <property type="entry name" value="GLYCOSYL TRANSFERASE-RELATED"/>
    <property type="match status" value="1"/>
</dbReference>
<gene>
    <name evidence="6" type="ORF">POCULU_LOCUS3400</name>
</gene>
<dbReference type="GO" id="GO:0009272">
    <property type="term" value="P:fungal-type cell wall biogenesis"/>
    <property type="evidence" value="ECO:0007669"/>
    <property type="project" value="UniProtKB-ARBA"/>
</dbReference>
<keyword evidence="4" id="KW-0732">Signal</keyword>
<evidence type="ECO:0000313" key="6">
    <source>
        <dbReference type="EMBL" id="CAG8517564.1"/>
    </source>
</evidence>
<evidence type="ECO:0000256" key="1">
    <source>
        <dbReference type="ARBA" id="ARBA00022723"/>
    </source>
</evidence>
<keyword evidence="3" id="KW-1133">Transmembrane helix</keyword>
<dbReference type="OrthoDB" id="407355at2759"/>
<keyword evidence="3" id="KW-0472">Membrane</keyword>